<evidence type="ECO:0000313" key="3">
    <source>
        <dbReference type="EMBL" id="KAL2082625.1"/>
    </source>
</evidence>
<dbReference type="EMBL" id="JBHFQA010000019">
    <property type="protein sequence ID" value="KAL2082625.1"/>
    <property type="molecule type" value="Genomic_DNA"/>
</dbReference>
<dbReference type="Proteomes" id="UP001591681">
    <property type="component" value="Unassembled WGS sequence"/>
</dbReference>
<organism evidence="3 4">
    <name type="scientific">Coilia grayii</name>
    <name type="common">Gray's grenadier anchovy</name>
    <dbReference type="NCBI Taxonomy" id="363190"/>
    <lineage>
        <taxon>Eukaryota</taxon>
        <taxon>Metazoa</taxon>
        <taxon>Chordata</taxon>
        <taxon>Craniata</taxon>
        <taxon>Vertebrata</taxon>
        <taxon>Euteleostomi</taxon>
        <taxon>Actinopterygii</taxon>
        <taxon>Neopterygii</taxon>
        <taxon>Teleostei</taxon>
        <taxon>Clupei</taxon>
        <taxon>Clupeiformes</taxon>
        <taxon>Clupeoidei</taxon>
        <taxon>Engraulidae</taxon>
        <taxon>Coilinae</taxon>
        <taxon>Coilia</taxon>
    </lineage>
</organism>
<gene>
    <name evidence="3" type="ORF">ACEWY4_022443</name>
</gene>
<feature type="coiled-coil region" evidence="1">
    <location>
        <begin position="96"/>
        <end position="141"/>
    </location>
</feature>
<reference evidence="3 4" key="1">
    <citation type="submission" date="2024-09" db="EMBL/GenBank/DDBJ databases">
        <title>A chromosome-level genome assembly of Gray's grenadier anchovy, Coilia grayii.</title>
        <authorList>
            <person name="Fu Z."/>
        </authorList>
    </citation>
    <scope>NUCLEOTIDE SEQUENCE [LARGE SCALE GENOMIC DNA]</scope>
    <source>
        <strain evidence="3">G4</strain>
        <tissue evidence="3">Muscle</tissue>
    </source>
</reference>
<feature type="compositionally biased region" description="Basic and acidic residues" evidence="2">
    <location>
        <begin position="258"/>
        <end position="282"/>
    </location>
</feature>
<dbReference type="AlphaFoldDB" id="A0ABD1J5Z9"/>
<protein>
    <submittedName>
        <fullName evidence="3">Uncharacterized protein</fullName>
    </submittedName>
</protein>
<name>A0ABD1J5Z9_9TELE</name>
<evidence type="ECO:0000313" key="4">
    <source>
        <dbReference type="Proteomes" id="UP001591681"/>
    </source>
</evidence>
<keyword evidence="1" id="KW-0175">Coiled coil</keyword>
<keyword evidence="4" id="KW-1185">Reference proteome</keyword>
<proteinExistence type="predicted"/>
<evidence type="ECO:0000256" key="2">
    <source>
        <dbReference type="SAM" id="MobiDB-lite"/>
    </source>
</evidence>
<comment type="caution">
    <text evidence="3">The sequence shown here is derived from an EMBL/GenBank/DDBJ whole genome shotgun (WGS) entry which is preliminary data.</text>
</comment>
<feature type="region of interest" description="Disordered" evidence="2">
    <location>
        <begin position="248"/>
        <end position="282"/>
    </location>
</feature>
<sequence length="304" mass="34918">MGKLTNMESTTVGREFVEEFHHRSKLLPQQSLCKTGESLDVDAERLDTPVCITGSGIQSGFEDARPGCLVGEAVVAQCEEGTLKQVELQVDRSTDVKELEEYFTALEQDRRNLQQLLLDQKEEHEMEMRALEREREQERLEWEREWREKEEALLSSLRSMIISREKLMKDLRSQPHTLVSTKQLAGSAMSRKQKCSKWWSVRKHQAPPDGATLDANTSIACKGIKAAEADLQKIRKLETKVMEAERKKQRKALAKAQKKAEKEEKRSEKKEGKRKDDKVKDSSVTRCWPRYLLTMGCATHAVDM</sequence>
<accession>A0ABD1J5Z9</accession>
<feature type="compositionally biased region" description="Basic residues" evidence="2">
    <location>
        <begin position="248"/>
        <end position="257"/>
    </location>
</feature>
<evidence type="ECO:0000256" key="1">
    <source>
        <dbReference type="SAM" id="Coils"/>
    </source>
</evidence>